<dbReference type="InterPro" id="IPR045086">
    <property type="entry name" value="OBG_GTPase"/>
</dbReference>
<reference evidence="2" key="2">
    <citation type="submission" date="2025-08" db="UniProtKB">
        <authorList>
            <consortium name="Ensembl"/>
        </authorList>
    </citation>
    <scope>IDENTIFICATION</scope>
</reference>
<dbReference type="Gene3D" id="3.40.50.300">
    <property type="entry name" value="P-loop containing nucleotide triphosphate hydrolases"/>
    <property type="match status" value="1"/>
</dbReference>
<dbReference type="Proteomes" id="UP000314982">
    <property type="component" value="Unassembled WGS sequence"/>
</dbReference>
<keyword evidence="3" id="KW-1185">Reference proteome</keyword>
<evidence type="ECO:0000259" key="1">
    <source>
        <dbReference type="Pfam" id="PF01926"/>
    </source>
</evidence>
<evidence type="ECO:0000313" key="3">
    <source>
        <dbReference type="Proteomes" id="UP000314982"/>
    </source>
</evidence>
<dbReference type="SUPFAM" id="SSF52540">
    <property type="entry name" value="P-loop containing nucleoside triphosphate hydrolases"/>
    <property type="match status" value="1"/>
</dbReference>
<dbReference type="PRINTS" id="PR00326">
    <property type="entry name" value="GTP1OBG"/>
</dbReference>
<dbReference type="PANTHER" id="PTHR11702:SF31">
    <property type="entry name" value="MITOCHONDRIAL RIBOSOME-ASSOCIATED GTPASE 2"/>
    <property type="match status" value="1"/>
</dbReference>
<protein>
    <submittedName>
        <fullName evidence="2">Mitochondrial ribosome associated GTPase 2</fullName>
    </submittedName>
</protein>
<reference evidence="3" key="1">
    <citation type="submission" date="2018-06" db="EMBL/GenBank/DDBJ databases">
        <title>Genome assembly of Danube salmon.</title>
        <authorList>
            <person name="Macqueen D.J."/>
            <person name="Gundappa M.K."/>
        </authorList>
    </citation>
    <scope>NUCLEOTIDE SEQUENCE [LARGE SCALE GENOMIC DNA]</scope>
</reference>
<dbReference type="GO" id="GO:0005525">
    <property type="term" value="F:GTP binding"/>
    <property type="evidence" value="ECO:0007669"/>
    <property type="project" value="InterPro"/>
</dbReference>
<evidence type="ECO:0000313" key="2">
    <source>
        <dbReference type="Ensembl" id="ENSHHUP00000045068.1"/>
    </source>
</evidence>
<dbReference type="GeneTree" id="ENSGT00940000157379"/>
<dbReference type="GO" id="GO:0005739">
    <property type="term" value="C:mitochondrion"/>
    <property type="evidence" value="ECO:0007669"/>
    <property type="project" value="TreeGrafter"/>
</dbReference>
<sequence>MMATPGERGQERVLQLELRTMAHAGLVGFPNAGKSSLLWAISNSRPAWALLSTGTMSKLQCLVADIPCIIHGAHLNRGLGISFLRHIECCCFLLFVLDLSSPEPWTQLQHLRFKLDQYEPDSPTGPTLSWPTKWTCLGLGGKWTPSGATWPRG</sequence>
<dbReference type="PANTHER" id="PTHR11702">
    <property type="entry name" value="DEVELOPMENTALLY REGULATED GTP-BINDING PROTEIN-RELATED"/>
    <property type="match status" value="1"/>
</dbReference>
<organism evidence="2 3">
    <name type="scientific">Hucho hucho</name>
    <name type="common">huchen</name>
    <dbReference type="NCBI Taxonomy" id="62062"/>
    <lineage>
        <taxon>Eukaryota</taxon>
        <taxon>Metazoa</taxon>
        <taxon>Chordata</taxon>
        <taxon>Craniata</taxon>
        <taxon>Vertebrata</taxon>
        <taxon>Euteleostomi</taxon>
        <taxon>Actinopterygii</taxon>
        <taxon>Neopterygii</taxon>
        <taxon>Teleostei</taxon>
        <taxon>Protacanthopterygii</taxon>
        <taxon>Salmoniformes</taxon>
        <taxon>Salmonidae</taxon>
        <taxon>Salmoninae</taxon>
        <taxon>Hucho</taxon>
    </lineage>
</organism>
<reference evidence="2" key="3">
    <citation type="submission" date="2025-09" db="UniProtKB">
        <authorList>
            <consortium name="Ensembl"/>
        </authorList>
    </citation>
    <scope>IDENTIFICATION</scope>
</reference>
<dbReference type="Ensembl" id="ENSHHUT00000046733.1">
    <property type="protein sequence ID" value="ENSHHUP00000045068.1"/>
    <property type="gene ID" value="ENSHHUG00000027520.1"/>
</dbReference>
<accession>A0A4W5N532</accession>
<dbReference type="InterPro" id="IPR027417">
    <property type="entry name" value="P-loop_NTPase"/>
</dbReference>
<feature type="domain" description="G" evidence="1">
    <location>
        <begin position="24"/>
        <end position="108"/>
    </location>
</feature>
<proteinExistence type="predicted"/>
<dbReference type="Pfam" id="PF01926">
    <property type="entry name" value="MMR_HSR1"/>
    <property type="match status" value="1"/>
</dbReference>
<name>A0A4W5N532_9TELE</name>
<dbReference type="GO" id="GO:0003924">
    <property type="term" value="F:GTPase activity"/>
    <property type="evidence" value="ECO:0007669"/>
    <property type="project" value="InterPro"/>
</dbReference>
<dbReference type="InterPro" id="IPR006073">
    <property type="entry name" value="GTP-bd"/>
</dbReference>
<dbReference type="AlphaFoldDB" id="A0A4W5N532"/>